<feature type="transmembrane region" description="Helical" evidence="1">
    <location>
        <begin position="45"/>
        <end position="69"/>
    </location>
</feature>
<gene>
    <name evidence="2" type="ordered locus">Kfla_6615</name>
</gene>
<evidence type="ECO:0000256" key="1">
    <source>
        <dbReference type="SAM" id="Phobius"/>
    </source>
</evidence>
<proteinExistence type="predicted"/>
<dbReference type="HOGENOM" id="CLU_1336061_0_0_11"/>
<keyword evidence="1" id="KW-0812">Transmembrane</keyword>
<keyword evidence="3" id="KW-1185">Reference proteome</keyword>
<dbReference type="STRING" id="479435.Kfla_6615"/>
<dbReference type="EMBL" id="CP001736">
    <property type="protein sequence ID" value="ADB35607.1"/>
    <property type="molecule type" value="Genomic_DNA"/>
</dbReference>
<evidence type="ECO:0000313" key="2">
    <source>
        <dbReference type="EMBL" id="ADB35607.1"/>
    </source>
</evidence>
<keyword evidence="1" id="KW-0472">Membrane</keyword>
<dbReference type="Proteomes" id="UP000007967">
    <property type="component" value="Chromosome"/>
</dbReference>
<name>D2PZP1_KRIFD</name>
<keyword evidence="1" id="KW-1133">Transmembrane helix</keyword>
<reference evidence="2 3" key="2">
    <citation type="journal article" date="2010" name="Stand. Genomic Sci.">
        <title>Complete genome sequence of Kribbella flavida type strain (IFO 14399).</title>
        <authorList>
            <person name="Pukall R."/>
            <person name="Lapidus A."/>
            <person name="Glavina Del Rio T."/>
            <person name="Copeland A."/>
            <person name="Tice H."/>
            <person name="Cheng J.-F."/>
            <person name="Lucas S."/>
            <person name="Chen F."/>
            <person name="Nolan M."/>
            <person name="LaButti K."/>
            <person name="Pati A."/>
            <person name="Ivanova N."/>
            <person name="Mavrommatis K."/>
            <person name="Mikhailova N."/>
            <person name="Pitluck S."/>
            <person name="Bruce D."/>
            <person name="Goodwin L."/>
            <person name="Land M."/>
            <person name="Hauser L."/>
            <person name="Chang Y.-J."/>
            <person name="Jeffries C.D."/>
            <person name="Chen A."/>
            <person name="Palaniappan K."/>
            <person name="Chain P."/>
            <person name="Rohde M."/>
            <person name="Goeker M."/>
            <person name="Bristow J."/>
            <person name="Eisen J.A."/>
            <person name="Markowitz V."/>
            <person name="Hugenholtz P."/>
            <person name="Kyrpides N.C."/>
            <person name="Klenk H.-P."/>
            <person name="Brettin T."/>
        </authorList>
    </citation>
    <scope>NUCLEOTIDE SEQUENCE [LARGE SCALE GENOMIC DNA]</scope>
    <source>
        <strain evidence="3">DSM 17836 / JCM 10339 / NBRC 14399</strain>
    </source>
</reference>
<reference evidence="3" key="1">
    <citation type="submission" date="2009-09" db="EMBL/GenBank/DDBJ databases">
        <title>The complete genome of Kribbella flavida DSM 17836.</title>
        <authorList>
            <consortium name="US DOE Joint Genome Institute (JGI-PGF)"/>
            <person name="Lucas S."/>
            <person name="Copeland A."/>
            <person name="Lapidus A."/>
            <person name="Glavina del Rio T."/>
            <person name="Dalin E."/>
            <person name="Tice H."/>
            <person name="Bruce D."/>
            <person name="Goodwin L."/>
            <person name="Pitluck S."/>
            <person name="Kyrpides N."/>
            <person name="Mavromatis K."/>
            <person name="Ivanova N."/>
            <person name="Saunders E."/>
            <person name="Brettin T."/>
            <person name="Detter J.C."/>
            <person name="Han C."/>
            <person name="Larimer F."/>
            <person name="Land M."/>
            <person name="Hauser L."/>
            <person name="Markowitz V."/>
            <person name="Cheng J.-F."/>
            <person name="Hugenholtz P."/>
            <person name="Woyke T."/>
            <person name="Wu D."/>
            <person name="Pukall R."/>
            <person name="Klenk H.-P."/>
            <person name="Eisen J.A."/>
        </authorList>
    </citation>
    <scope>NUCLEOTIDE SEQUENCE [LARGE SCALE GENOMIC DNA]</scope>
    <source>
        <strain evidence="3">DSM 17836 / JCM 10339 / NBRC 14399</strain>
    </source>
</reference>
<dbReference type="eggNOG" id="ENOG50325ER">
    <property type="taxonomic scope" value="Bacteria"/>
</dbReference>
<accession>D2PZP1</accession>
<protein>
    <submittedName>
        <fullName evidence="2">Uncharacterized protein</fullName>
    </submittedName>
</protein>
<sequence>MDLDHLLDSSAPPIARRTADLERELHRLVLDAESAARPRRRSLRIGLAGALATVVIGAGTAGGMAVGLVPAPHWVPWTTPAGSQCSIEFTVSPVVDLPPGDGDARSRGHSAAEKQAAVAEANRFLKSFDYSSIDQAAAIREFQKAEDAAIAGQPDPAERQPRTTGDDLVLSAVGVEIWERLAADLTAKKLEPYALNYSTAYRCGG</sequence>
<dbReference type="KEGG" id="kfl:Kfla_6615"/>
<organism evidence="2 3">
    <name type="scientific">Kribbella flavida (strain DSM 17836 / JCM 10339 / NBRC 14399)</name>
    <dbReference type="NCBI Taxonomy" id="479435"/>
    <lineage>
        <taxon>Bacteria</taxon>
        <taxon>Bacillati</taxon>
        <taxon>Actinomycetota</taxon>
        <taxon>Actinomycetes</taxon>
        <taxon>Propionibacteriales</taxon>
        <taxon>Kribbellaceae</taxon>
        <taxon>Kribbella</taxon>
    </lineage>
</organism>
<dbReference type="AlphaFoldDB" id="D2PZP1"/>
<evidence type="ECO:0000313" key="3">
    <source>
        <dbReference type="Proteomes" id="UP000007967"/>
    </source>
</evidence>